<name>A0A550CPX0_9AGAR</name>
<sequence>MACRLSLITQISDLTCPDRLCAAFSSPTAPSLGPPGVCSVCPPASLPCARQRPMPSIPQEAGMEVSSWRLPSGAHAAFDDAAAPDGCSKPLPALRFRSGPTALR</sequence>
<keyword evidence="3" id="KW-1185">Reference proteome</keyword>
<evidence type="ECO:0000256" key="1">
    <source>
        <dbReference type="SAM" id="MobiDB-lite"/>
    </source>
</evidence>
<comment type="caution">
    <text evidence="2">The sequence shown here is derived from an EMBL/GenBank/DDBJ whole genome shotgun (WGS) entry which is preliminary data.</text>
</comment>
<organism evidence="2 3">
    <name type="scientific">Schizophyllum amplum</name>
    <dbReference type="NCBI Taxonomy" id="97359"/>
    <lineage>
        <taxon>Eukaryota</taxon>
        <taxon>Fungi</taxon>
        <taxon>Dikarya</taxon>
        <taxon>Basidiomycota</taxon>
        <taxon>Agaricomycotina</taxon>
        <taxon>Agaricomycetes</taxon>
        <taxon>Agaricomycetidae</taxon>
        <taxon>Agaricales</taxon>
        <taxon>Schizophyllaceae</taxon>
        <taxon>Schizophyllum</taxon>
    </lineage>
</organism>
<proteinExistence type="predicted"/>
<evidence type="ECO:0000313" key="3">
    <source>
        <dbReference type="Proteomes" id="UP000320762"/>
    </source>
</evidence>
<protein>
    <submittedName>
        <fullName evidence="2">Uncharacterized protein</fullName>
    </submittedName>
</protein>
<reference evidence="2 3" key="1">
    <citation type="journal article" date="2019" name="New Phytol.">
        <title>Comparative genomics reveals unique wood-decay strategies and fruiting body development in the Schizophyllaceae.</title>
        <authorList>
            <person name="Almasi E."/>
            <person name="Sahu N."/>
            <person name="Krizsan K."/>
            <person name="Balint B."/>
            <person name="Kovacs G.M."/>
            <person name="Kiss B."/>
            <person name="Cseklye J."/>
            <person name="Drula E."/>
            <person name="Henrissat B."/>
            <person name="Nagy I."/>
            <person name="Chovatia M."/>
            <person name="Adam C."/>
            <person name="LaButti K."/>
            <person name="Lipzen A."/>
            <person name="Riley R."/>
            <person name="Grigoriev I.V."/>
            <person name="Nagy L.G."/>
        </authorList>
    </citation>
    <scope>NUCLEOTIDE SEQUENCE [LARGE SCALE GENOMIC DNA]</scope>
    <source>
        <strain evidence="2 3">NL-1724</strain>
    </source>
</reference>
<evidence type="ECO:0000313" key="2">
    <source>
        <dbReference type="EMBL" id="TRM66835.1"/>
    </source>
</evidence>
<accession>A0A550CPX0</accession>
<gene>
    <name evidence="2" type="ORF">BD626DRAFT_483978</name>
</gene>
<feature type="region of interest" description="Disordered" evidence="1">
    <location>
        <begin position="81"/>
        <end position="104"/>
    </location>
</feature>
<dbReference type="Proteomes" id="UP000320762">
    <property type="component" value="Unassembled WGS sequence"/>
</dbReference>
<dbReference type="AlphaFoldDB" id="A0A550CPX0"/>
<dbReference type="EMBL" id="VDMD01000003">
    <property type="protein sequence ID" value="TRM66835.1"/>
    <property type="molecule type" value="Genomic_DNA"/>
</dbReference>